<evidence type="ECO:0000256" key="4">
    <source>
        <dbReference type="ARBA" id="ARBA00023136"/>
    </source>
</evidence>
<dbReference type="InterPro" id="IPR052337">
    <property type="entry name" value="SAT4-like"/>
</dbReference>
<comment type="similarity">
    <text evidence="5">Belongs to the SAT4 family.</text>
</comment>
<dbReference type="AlphaFoldDB" id="A0A0C3CWH2"/>
<evidence type="ECO:0000256" key="6">
    <source>
        <dbReference type="SAM" id="Phobius"/>
    </source>
</evidence>
<dbReference type="Pfam" id="PF20684">
    <property type="entry name" value="Fung_rhodopsin"/>
    <property type="match status" value="1"/>
</dbReference>
<feature type="transmembrane region" description="Helical" evidence="6">
    <location>
        <begin position="6"/>
        <end position="30"/>
    </location>
</feature>
<dbReference type="Proteomes" id="UP000054321">
    <property type="component" value="Unassembled WGS sequence"/>
</dbReference>
<keyword evidence="2 6" id="KW-0812">Transmembrane</keyword>
<feature type="transmembrane region" description="Helical" evidence="6">
    <location>
        <begin position="92"/>
        <end position="109"/>
    </location>
</feature>
<sequence>PDVNKGPAILAVCGTMTLLAMAAVCMRILVRTKMVHKVGPDDYAILVAMALSLSGMGIIIPEVQNGAGRHIVYLEPATASKGLKLNFATQPIYLWAITVVKVSIALFLLRISPARFYKRLLTGIIAFLIIYTFICFLTIMLQCKNLAILWDSTVKTTCWTAPTIRGLSYLNTGLNISTDIFFAFLPIPMLWHVQINGRVKASLICVLGLGVFACAASIVKLSYLPNYGKTGDFLWDSANLTIWVVTECNTGIIAACLPCLKPLFRHILETSRGYGSR</sequence>
<dbReference type="PANTHER" id="PTHR33048">
    <property type="entry name" value="PTH11-LIKE INTEGRAL MEMBRANE PROTEIN (AFU_ORTHOLOGUE AFUA_5G11245)"/>
    <property type="match status" value="1"/>
</dbReference>
<feature type="non-terminal residue" evidence="8">
    <location>
        <position position="1"/>
    </location>
</feature>
<feature type="transmembrane region" description="Helical" evidence="6">
    <location>
        <begin position="42"/>
        <end position="60"/>
    </location>
</feature>
<dbReference type="OrthoDB" id="5022096at2759"/>
<dbReference type="InParanoid" id="A0A0C3CWH2"/>
<dbReference type="PANTHER" id="PTHR33048:SF167">
    <property type="entry name" value="INTEGRAL MEMBRANE PROTEIN"/>
    <property type="match status" value="1"/>
</dbReference>
<evidence type="ECO:0000313" key="8">
    <source>
        <dbReference type="EMBL" id="KIN03344.1"/>
    </source>
</evidence>
<feature type="transmembrane region" description="Helical" evidence="6">
    <location>
        <begin position="243"/>
        <end position="264"/>
    </location>
</feature>
<comment type="subcellular location">
    <subcellularLocation>
        <location evidence="1">Membrane</location>
        <topology evidence="1">Multi-pass membrane protein</topology>
    </subcellularLocation>
</comment>
<accession>A0A0C3CWH2</accession>
<evidence type="ECO:0000259" key="7">
    <source>
        <dbReference type="Pfam" id="PF20684"/>
    </source>
</evidence>
<name>A0A0C3CWH2_OIDMZ</name>
<feature type="transmembrane region" description="Helical" evidence="6">
    <location>
        <begin position="169"/>
        <end position="191"/>
    </location>
</feature>
<feature type="transmembrane region" description="Helical" evidence="6">
    <location>
        <begin position="121"/>
        <end position="141"/>
    </location>
</feature>
<feature type="transmembrane region" description="Helical" evidence="6">
    <location>
        <begin position="203"/>
        <end position="223"/>
    </location>
</feature>
<feature type="domain" description="Rhodopsin" evidence="7">
    <location>
        <begin position="26"/>
        <end position="265"/>
    </location>
</feature>
<protein>
    <recommendedName>
        <fullName evidence="7">Rhodopsin domain-containing protein</fullName>
    </recommendedName>
</protein>
<dbReference type="HOGENOM" id="CLU_028200_3_5_1"/>
<dbReference type="InterPro" id="IPR049326">
    <property type="entry name" value="Rhodopsin_dom_fungi"/>
</dbReference>
<keyword evidence="9" id="KW-1185">Reference proteome</keyword>
<reference evidence="8 9" key="1">
    <citation type="submission" date="2014-04" db="EMBL/GenBank/DDBJ databases">
        <authorList>
            <consortium name="DOE Joint Genome Institute"/>
            <person name="Kuo A."/>
            <person name="Martino E."/>
            <person name="Perotto S."/>
            <person name="Kohler A."/>
            <person name="Nagy L.G."/>
            <person name="Floudas D."/>
            <person name="Copeland A."/>
            <person name="Barry K.W."/>
            <person name="Cichocki N."/>
            <person name="Veneault-Fourrey C."/>
            <person name="LaButti K."/>
            <person name="Lindquist E.A."/>
            <person name="Lipzen A."/>
            <person name="Lundell T."/>
            <person name="Morin E."/>
            <person name="Murat C."/>
            <person name="Sun H."/>
            <person name="Tunlid A."/>
            <person name="Henrissat B."/>
            <person name="Grigoriev I.V."/>
            <person name="Hibbett D.S."/>
            <person name="Martin F."/>
            <person name="Nordberg H.P."/>
            <person name="Cantor M.N."/>
            <person name="Hua S.X."/>
        </authorList>
    </citation>
    <scope>NUCLEOTIDE SEQUENCE [LARGE SCALE GENOMIC DNA]</scope>
    <source>
        <strain evidence="8 9">Zn</strain>
    </source>
</reference>
<evidence type="ECO:0000256" key="5">
    <source>
        <dbReference type="ARBA" id="ARBA00038359"/>
    </source>
</evidence>
<evidence type="ECO:0000256" key="1">
    <source>
        <dbReference type="ARBA" id="ARBA00004141"/>
    </source>
</evidence>
<evidence type="ECO:0000313" key="9">
    <source>
        <dbReference type="Proteomes" id="UP000054321"/>
    </source>
</evidence>
<dbReference type="STRING" id="913774.A0A0C3CWH2"/>
<reference evidence="9" key="2">
    <citation type="submission" date="2015-01" db="EMBL/GenBank/DDBJ databases">
        <title>Evolutionary Origins and Diversification of the Mycorrhizal Mutualists.</title>
        <authorList>
            <consortium name="DOE Joint Genome Institute"/>
            <consortium name="Mycorrhizal Genomics Consortium"/>
            <person name="Kohler A."/>
            <person name="Kuo A."/>
            <person name="Nagy L.G."/>
            <person name="Floudas D."/>
            <person name="Copeland A."/>
            <person name="Barry K.W."/>
            <person name="Cichocki N."/>
            <person name="Veneault-Fourrey C."/>
            <person name="LaButti K."/>
            <person name="Lindquist E.A."/>
            <person name="Lipzen A."/>
            <person name="Lundell T."/>
            <person name="Morin E."/>
            <person name="Murat C."/>
            <person name="Riley R."/>
            <person name="Ohm R."/>
            <person name="Sun H."/>
            <person name="Tunlid A."/>
            <person name="Henrissat B."/>
            <person name="Grigoriev I.V."/>
            <person name="Hibbett D.S."/>
            <person name="Martin F."/>
        </authorList>
    </citation>
    <scope>NUCLEOTIDE SEQUENCE [LARGE SCALE GENOMIC DNA]</scope>
    <source>
        <strain evidence="9">Zn</strain>
    </source>
</reference>
<gene>
    <name evidence="8" type="ORF">OIDMADRAFT_64233</name>
</gene>
<proteinExistence type="inferred from homology"/>
<evidence type="ECO:0000256" key="3">
    <source>
        <dbReference type="ARBA" id="ARBA00022989"/>
    </source>
</evidence>
<evidence type="ECO:0000256" key="2">
    <source>
        <dbReference type="ARBA" id="ARBA00022692"/>
    </source>
</evidence>
<organism evidence="8 9">
    <name type="scientific">Oidiodendron maius (strain Zn)</name>
    <dbReference type="NCBI Taxonomy" id="913774"/>
    <lineage>
        <taxon>Eukaryota</taxon>
        <taxon>Fungi</taxon>
        <taxon>Dikarya</taxon>
        <taxon>Ascomycota</taxon>
        <taxon>Pezizomycotina</taxon>
        <taxon>Leotiomycetes</taxon>
        <taxon>Leotiomycetes incertae sedis</taxon>
        <taxon>Myxotrichaceae</taxon>
        <taxon>Oidiodendron</taxon>
    </lineage>
</organism>
<dbReference type="EMBL" id="KN832873">
    <property type="protein sequence ID" value="KIN03344.1"/>
    <property type="molecule type" value="Genomic_DNA"/>
</dbReference>
<feature type="non-terminal residue" evidence="8">
    <location>
        <position position="277"/>
    </location>
</feature>
<keyword evidence="4 6" id="KW-0472">Membrane</keyword>
<keyword evidence="3 6" id="KW-1133">Transmembrane helix</keyword>
<dbReference type="GO" id="GO:0016020">
    <property type="term" value="C:membrane"/>
    <property type="evidence" value="ECO:0007669"/>
    <property type="project" value="UniProtKB-SubCell"/>
</dbReference>